<feature type="transmembrane region" description="Helical" evidence="6">
    <location>
        <begin position="224"/>
        <end position="247"/>
    </location>
</feature>
<feature type="transmembrane region" description="Helical" evidence="6">
    <location>
        <begin position="47"/>
        <end position="67"/>
    </location>
</feature>
<feature type="transmembrane region" description="Helical" evidence="6">
    <location>
        <begin position="365"/>
        <end position="386"/>
    </location>
</feature>
<evidence type="ECO:0000256" key="5">
    <source>
        <dbReference type="SAM" id="MobiDB-lite"/>
    </source>
</evidence>
<feature type="transmembrane region" description="Helical" evidence="6">
    <location>
        <begin position="297"/>
        <end position="314"/>
    </location>
</feature>
<dbReference type="PANTHER" id="PTHR31102">
    <property type="match status" value="1"/>
</dbReference>
<evidence type="ECO:0000256" key="3">
    <source>
        <dbReference type="ARBA" id="ARBA00022989"/>
    </source>
</evidence>
<dbReference type="GO" id="GO:0016020">
    <property type="term" value="C:membrane"/>
    <property type="evidence" value="ECO:0007669"/>
    <property type="project" value="UniProtKB-SubCell"/>
</dbReference>
<dbReference type="GO" id="GO:0015297">
    <property type="term" value="F:antiporter activity"/>
    <property type="evidence" value="ECO:0007669"/>
    <property type="project" value="InterPro"/>
</dbReference>
<sequence>VSERRQPREQSKAAMQATEKGSPEVYVREVDDLVIPPPRALPFQVSVLLLLVIGYGATWFLVGDVVAPGGGVSVIQSGAVWSVVFIWLGAQAGGAASAFVKLPPLLGMLLSGMVLRNLPGNLVEDLPKEWSGAIRSAGLSVILMRSGLELDLVAFKQVGWMAVRLTVLPGASEAMVVGAFATVLFGMHLTLGLSLGFILGAVSPAVVVLGMFDLQSRGFGVAKGIPSLVVAAASFDDVVAITGYTIFKSFALSAGHGGLAWTILHGPVDMCSGVAVGAAAGAVASATALWDSREKRSAVVFLLGMLMMFAGKHVDFSGGGAMGGLCMGIVANKLWSSGWAPGGRAGRLSLGKDEHFAHEVEGDLAMAWTSIFQPLLFGVIGSAIKFANLSAATIPRSIMLTLIGLCVRLPAAFTACSFGALNFKEKLFIALSWVPKATVQAALASDPLETIMESKSNEPDFDKWEQWGNEILTTAVFSIILTAPLGMMIINVLGPRWLSQDVDAVSKTAKALAMVYDVDEDFKDLHNLNDDAPENGAAATRNLFGDQPAPISLGVEDSRGPGRFSTGGARRSRSSSTGLSLPRSSTNWRTATFVPRTSAYGKPSRRSLEGRPLEGSLPPMILDAAAKLELLATSLQFQIEELPQSENTAQMLGALTAINQLGQSQLASTVRPVVKTATFDVPGQFFRKQREATMLLGASENVLARSSVAYPSRSTGGGGMYNTVSGAGGHDEV</sequence>
<proteinExistence type="predicted"/>
<accession>A0A7S0SXL8</accession>
<feature type="transmembrane region" description="Helical" evidence="6">
    <location>
        <begin position="398"/>
        <end position="421"/>
    </location>
</feature>
<feature type="region of interest" description="Disordered" evidence="5">
    <location>
        <begin position="549"/>
        <end position="613"/>
    </location>
</feature>
<keyword evidence="4 6" id="KW-0472">Membrane</keyword>
<feature type="transmembrane region" description="Helical" evidence="6">
    <location>
        <begin position="267"/>
        <end position="290"/>
    </location>
</feature>
<dbReference type="InterPro" id="IPR006153">
    <property type="entry name" value="Cation/H_exchanger_TM"/>
</dbReference>
<evidence type="ECO:0000259" key="7">
    <source>
        <dbReference type="Pfam" id="PF00999"/>
    </source>
</evidence>
<keyword evidence="3 6" id="KW-1133">Transmembrane helix</keyword>
<feature type="domain" description="Cation/H+ exchanger transmembrane" evidence="7">
    <location>
        <begin position="97"/>
        <end position="484"/>
    </location>
</feature>
<feature type="transmembrane region" description="Helical" evidence="6">
    <location>
        <begin position="471"/>
        <end position="493"/>
    </location>
</feature>
<dbReference type="EMBL" id="HBFC01030347">
    <property type="protein sequence ID" value="CAD8717852.1"/>
    <property type="molecule type" value="Transcribed_RNA"/>
</dbReference>
<dbReference type="InterPro" id="IPR051843">
    <property type="entry name" value="CPA1_transporter"/>
</dbReference>
<evidence type="ECO:0000256" key="2">
    <source>
        <dbReference type="ARBA" id="ARBA00022692"/>
    </source>
</evidence>
<evidence type="ECO:0000256" key="6">
    <source>
        <dbReference type="SAM" id="Phobius"/>
    </source>
</evidence>
<evidence type="ECO:0000256" key="1">
    <source>
        <dbReference type="ARBA" id="ARBA00004141"/>
    </source>
</evidence>
<reference evidence="8" key="1">
    <citation type="submission" date="2021-01" db="EMBL/GenBank/DDBJ databases">
        <authorList>
            <person name="Corre E."/>
            <person name="Pelletier E."/>
            <person name="Niang G."/>
            <person name="Scheremetjew M."/>
            <person name="Finn R."/>
            <person name="Kale V."/>
            <person name="Holt S."/>
            <person name="Cochrane G."/>
            <person name="Meng A."/>
            <person name="Brown T."/>
            <person name="Cohen L."/>
        </authorList>
    </citation>
    <scope>NUCLEOTIDE SEQUENCE</scope>
    <source>
        <strain evidence="8">SL-175</strain>
    </source>
</reference>
<gene>
    <name evidence="8" type="ORF">MANT1106_LOCUS17996</name>
</gene>
<evidence type="ECO:0000256" key="4">
    <source>
        <dbReference type="ARBA" id="ARBA00023136"/>
    </source>
</evidence>
<feature type="transmembrane region" description="Helical" evidence="6">
    <location>
        <begin position="165"/>
        <end position="185"/>
    </location>
</feature>
<feature type="non-terminal residue" evidence="8">
    <location>
        <position position="1"/>
    </location>
</feature>
<dbReference type="GO" id="GO:1902600">
    <property type="term" value="P:proton transmembrane transport"/>
    <property type="evidence" value="ECO:0007669"/>
    <property type="project" value="InterPro"/>
</dbReference>
<dbReference type="AlphaFoldDB" id="A0A7S0SXL8"/>
<feature type="transmembrane region" description="Helical" evidence="6">
    <location>
        <begin position="191"/>
        <end position="212"/>
    </location>
</feature>
<evidence type="ECO:0000313" key="8">
    <source>
        <dbReference type="EMBL" id="CAD8717852.1"/>
    </source>
</evidence>
<feature type="compositionally biased region" description="Low complexity" evidence="5">
    <location>
        <begin position="562"/>
        <end position="586"/>
    </location>
</feature>
<name>A0A7S0SXL8_9CHLO</name>
<organism evidence="8">
    <name type="scientific">Mantoniella antarctica</name>
    <dbReference type="NCBI Taxonomy" id="81844"/>
    <lineage>
        <taxon>Eukaryota</taxon>
        <taxon>Viridiplantae</taxon>
        <taxon>Chlorophyta</taxon>
        <taxon>Mamiellophyceae</taxon>
        <taxon>Mamiellales</taxon>
        <taxon>Mamiellaceae</taxon>
        <taxon>Mantoniella</taxon>
    </lineage>
</organism>
<dbReference type="Pfam" id="PF00999">
    <property type="entry name" value="Na_H_Exchanger"/>
    <property type="match status" value="1"/>
</dbReference>
<keyword evidence="2 6" id="KW-0812">Transmembrane</keyword>
<dbReference type="PANTHER" id="PTHR31102:SF1">
    <property type="entry name" value="CATION_H+ EXCHANGER DOMAIN-CONTAINING PROTEIN"/>
    <property type="match status" value="1"/>
</dbReference>
<protein>
    <recommendedName>
        <fullName evidence="7">Cation/H+ exchanger transmembrane domain-containing protein</fullName>
    </recommendedName>
</protein>
<feature type="transmembrane region" description="Helical" evidence="6">
    <location>
        <begin position="79"/>
        <end position="100"/>
    </location>
</feature>
<comment type="subcellular location">
    <subcellularLocation>
        <location evidence="1">Membrane</location>
        <topology evidence="1">Multi-pass membrane protein</topology>
    </subcellularLocation>
</comment>